<reference evidence="5 6" key="1">
    <citation type="journal article" date="2004" name="Science">
        <title>The genome of the diatom Thalassiosira pseudonana: ecology, evolution, and metabolism.</title>
        <authorList>
            <person name="Armbrust E.V."/>
            <person name="Berges J.A."/>
            <person name="Bowler C."/>
            <person name="Green B.R."/>
            <person name="Martinez D."/>
            <person name="Putnam N.H."/>
            <person name="Zhou S."/>
            <person name="Allen A.E."/>
            <person name="Apt K.E."/>
            <person name="Bechner M."/>
            <person name="Brzezinski M.A."/>
            <person name="Chaal B.K."/>
            <person name="Chiovitti A."/>
            <person name="Davis A.K."/>
            <person name="Demarest M.S."/>
            <person name="Detter J.C."/>
            <person name="Glavina T."/>
            <person name="Goodstein D."/>
            <person name="Hadi M.Z."/>
            <person name="Hellsten U."/>
            <person name="Hildebrand M."/>
            <person name="Jenkins B.D."/>
            <person name="Jurka J."/>
            <person name="Kapitonov V.V."/>
            <person name="Kroger N."/>
            <person name="Lau W.W."/>
            <person name="Lane T.W."/>
            <person name="Larimer F.W."/>
            <person name="Lippmeier J.C."/>
            <person name="Lucas S."/>
            <person name="Medina M."/>
            <person name="Montsant A."/>
            <person name="Obornik M."/>
            <person name="Parker M.S."/>
            <person name="Palenik B."/>
            <person name="Pazour G.J."/>
            <person name="Richardson P.M."/>
            <person name="Rynearson T.A."/>
            <person name="Saito M.A."/>
            <person name="Schwartz D.C."/>
            <person name="Thamatrakoln K."/>
            <person name="Valentin K."/>
            <person name="Vardi A."/>
            <person name="Wilkerson F.P."/>
            <person name="Rokhsar D.S."/>
        </authorList>
    </citation>
    <scope>NUCLEOTIDE SEQUENCE [LARGE SCALE GENOMIC DNA]</scope>
    <source>
        <strain evidence="5 6">CCMP1335</strain>
    </source>
</reference>
<dbReference type="GeneID" id="7453022"/>
<evidence type="ECO:0000256" key="1">
    <source>
        <dbReference type="ARBA" id="ARBA00022737"/>
    </source>
</evidence>
<sequence>MPLRKKSSTRTTTATASLSSREDAPPKESKFFQIGKGNSYNKPKTAAAAKSASSSSTSAAAVTSSTTRAPLPKRFSTTRKAPSYRINTSVSFKHDRQDLKFDDPDATLTALAEEDETEQDPLLQLFRVHNTNRVKFDLEDKRGKSQQQQQQSVEKNGKEKKDSSGGTFNIKKFVTSSIFGNPIASKSGEGRGHYQLYSHNSQSTQSILQLKDDTLLNMEDPEDAIIKKMLTPPPARRISSFLNSVRGSVGGSSEEKNSQHKSFSGDSASAAERTRSFSTIDGGVNSEMSTNVSATTTTMGRKPSKASKEIIARLLKKAQRAHRKTFRYRLAMKYYLMALKEMNTAGYSDSDPLMIKVLKSLNDVHHAQSTLSNSANIVTMGIQHEDKNQHVKALKMYTIAYRMRRDSLGVDHPSLPVLLNMMGSVQVKRGEYTEAMQIYELGLKGRADENGGNGRKRNKFRNQNPLTTSVTLRDMGMILEHMGSEDKALKFYHASLRYAVKYKESCEASSGNKSKGDGDSEEDGIVRERLASDDVSEDRSQMTKDSINEKDSTTDPWLENMDGHVDEPFSLEEVRMVKSTSVEDKLAGATIKGSLVDTDESGEMELFLEKRFDRCLSPGTPKSSDATKFYYDELFVSAPPSGNWAEGESPDVDLAMTLHQIGQIHRRSHRYAAALSAYNASLRGMKLVFGEEHAHIAAILGNIGNLYMETGDNDEAFEVYQEVLGIETLHLGLSHPEVAVTLHNIATIECSRGQYGEGVKIYKQVVEMQKIRYGHKHITVAITLSCLADAYEKLGNTNGAIKIYEEALKIRIGVLGKAHLDVGRLMHKLGRLASCRKDYRVANIYMARAEEIYTLNKLATDHTFLLEMARDKADIQAGLAFGYV</sequence>
<dbReference type="PANTHER" id="PTHR45641:SF19">
    <property type="entry name" value="NEPHROCYSTIN-3"/>
    <property type="match status" value="1"/>
</dbReference>
<dbReference type="Gene3D" id="1.25.40.10">
    <property type="entry name" value="Tetratricopeptide repeat domain"/>
    <property type="match status" value="2"/>
</dbReference>
<feature type="region of interest" description="Disordered" evidence="4">
    <location>
        <begin position="445"/>
        <end position="467"/>
    </location>
</feature>
<evidence type="ECO:0000313" key="5">
    <source>
        <dbReference type="EMBL" id="EED89285.1"/>
    </source>
</evidence>
<dbReference type="InParanoid" id="B8CBA5"/>
<evidence type="ECO:0000256" key="4">
    <source>
        <dbReference type="SAM" id="MobiDB-lite"/>
    </source>
</evidence>
<feature type="region of interest" description="Disordered" evidence="4">
    <location>
        <begin position="1"/>
        <end position="82"/>
    </location>
</feature>
<dbReference type="Pfam" id="PF13424">
    <property type="entry name" value="TPR_12"/>
    <property type="match status" value="2"/>
</dbReference>
<dbReference type="EMBL" id="CM000648">
    <property type="protein sequence ID" value="EED89285.1"/>
    <property type="molecule type" value="Genomic_DNA"/>
</dbReference>
<dbReference type="PANTHER" id="PTHR45641">
    <property type="entry name" value="TETRATRICOPEPTIDE REPEAT PROTEIN (AFU_ORTHOLOGUE AFUA_6G03870)"/>
    <property type="match status" value="1"/>
</dbReference>
<keyword evidence="2 3" id="KW-0802">TPR repeat</keyword>
<dbReference type="Proteomes" id="UP000001449">
    <property type="component" value="Chromosome 13"/>
</dbReference>
<proteinExistence type="predicted"/>
<evidence type="ECO:0000313" key="6">
    <source>
        <dbReference type="Proteomes" id="UP000001449"/>
    </source>
</evidence>
<evidence type="ECO:0008006" key="7">
    <source>
        <dbReference type="Google" id="ProtNLM"/>
    </source>
</evidence>
<dbReference type="STRING" id="35128.B8CBA5"/>
<feature type="region of interest" description="Disordered" evidence="4">
    <location>
        <begin position="246"/>
        <end position="284"/>
    </location>
</feature>
<feature type="compositionally biased region" description="Basic and acidic residues" evidence="4">
    <location>
        <begin position="20"/>
        <end position="30"/>
    </location>
</feature>
<gene>
    <name evidence="5" type="ORF">THAPSDRAFT_9425</name>
</gene>
<dbReference type="SMART" id="SM00028">
    <property type="entry name" value="TPR"/>
    <property type="match status" value="6"/>
</dbReference>
<protein>
    <recommendedName>
        <fullName evidence="7">Kinesin light chain</fullName>
    </recommendedName>
</protein>
<accession>B8CBA5</accession>
<organism evidence="5 6">
    <name type="scientific">Thalassiosira pseudonana</name>
    <name type="common">Marine diatom</name>
    <name type="synonym">Cyclotella nana</name>
    <dbReference type="NCBI Taxonomy" id="35128"/>
    <lineage>
        <taxon>Eukaryota</taxon>
        <taxon>Sar</taxon>
        <taxon>Stramenopiles</taxon>
        <taxon>Ochrophyta</taxon>
        <taxon>Bacillariophyta</taxon>
        <taxon>Coscinodiscophyceae</taxon>
        <taxon>Thalassiosirophycidae</taxon>
        <taxon>Thalassiosirales</taxon>
        <taxon>Thalassiosiraceae</taxon>
        <taxon>Thalassiosira</taxon>
    </lineage>
</organism>
<dbReference type="PROSITE" id="PS50005">
    <property type="entry name" value="TPR"/>
    <property type="match status" value="1"/>
</dbReference>
<feature type="compositionally biased region" description="Low complexity" evidence="4">
    <location>
        <begin position="9"/>
        <end position="19"/>
    </location>
</feature>
<feature type="region of interest" description="Disordered" evidence="4">
    <location>
        <begin position="138"/>
        <end position="168"/>
    </location>
</feature>
<evidence type="ECO:0000256" key="2">
    <source>
        <dbReference type="ARBA" id="ARBA00022803"/>
    </source>
</evidence>
<dbReference type="SUPFAM" id="SSF48452">
    <property type="entry name" value="TPR-like"/>
    <property type="match status" value="2"/>
</dbReference>
<reference evidence="5 6" key="2">
    <citation type="journal article" date="2008" name="Nature">
        <title>The Phaeodactylum genome reveals the evolutionary history of diatom genomes.</title>
        <authorList>
            <person name="Bowler C."/>
            <person name="Allen A.E."/>
            <person name="Badger J.H."/>
            <person name="Grimwood J."/>
            <person name="Jabbari K."/>
            <person name="Kuo A."/>
            <person name="Maheswari U."/>
            <person name="Martens C."/>
            <person name="Maumus F."/>
            <person name="Otillar R.P."/>
            <person name="Rayko E."/>
            <person name="Salamov A."/>
            <person name="Vandepoele K."/>
            <person name="Beszteri B."/>
            <person name="Gruber A."/>
            <person name="Heijde M."/>
            <person name="Katinka M."/>
            <person name="Mock T."/>
            <person name="Valentin K."/>
            <person name="Verret F."/>
            <person name="Berges J.A."/>
            <person name="Brownlee C."/>
            <person name="Cadoret J.P."/>
            <person name="Chiovitti A."/>
            <person name="Choi C.J."/>
            <person name="Coesel S."/>
            <person name="De Martino A."/>
            <person name="Detter J.C."/>
            <person name="Durkin C."/>
            <person name="Falciatore A."/>
            <person name="Fournet J."/>
            <person name="Haruta M."/>
            <person name="Huysman M.J."/>
            <person name="Jenkins B.D."/>
            <person name="Jiroutova K."/>
            <person name="Jorgensen R.E."/>
            <person name="Joubert Y."/>
            <person name="Kaplan A."/>
            <person name="Kroger N."/>
            <person name="Kroth P.G."/>
            <person name="La Roche J."/>
            <person name="Lindquist E."/>
            <person name="Lommer M."/>
            <person name="Martin-Jezequel V."/>
            <person name="Lopez P.J."/>
            <person name="Lucas S."/>
            <person name="Mangogna M."/>
            <person name="McGinnis K."/>
            <person name="Medlin L.K."/>
            <person name="Montsant A."/>
            <person name="Oudot-Le Secq M.P."/>
            <person name="Napoli C."/>
            <person name="Obornik M."/>
            <person name="Parker M.S."/>
            <person name="Petit J.L."/>
            <person name="Porcel B.M."/>
            <person name="Poulsen N."/>
            <person name="Robison M."/>
            <person name="Rychlewski L."/>
            <person name="Rynearson T.A."/>
            <person name="Schmutz J."/>
            <person name="Shapiro H."/>
            <person name="Siaut M."/>
            <person name="Stanley M."/>
            <person name="Sussman M.R."/>
            <person name="Taylor A.R."/>
            <person name="Vardi A."/>
            <person name="von Dassow P."/>
            <person name="Vyverman W."/>
            <person name="Willis A."/>
            <person name="Wyrwicz L.S."/>
            <person name="Rokhsar D.S."/>
            <person name="Weissenbach J."/>
            <person name="Armbrust E.V."/>
            <person name="Green B.R."/>
            <person name="Van de Peer Y."/>
            <person name="Grigoriev I.V."/>
        </authorList>
    </citation>
    <scope>NUCLEOTIDE SEQUENCE [LARGE SCALE GENOMIC DNA]</scope>
    <source>
        <strain evidence="5 6">CCMP1335</strain>
    </source>
</reference>
<feature type="compositionally biased region" description="Basic and acidic residues" evidence="4">
    <location>
        <begin position="529"/>
        <end position="553"/>
    </location>
</feature>
<dbReference type="KEGG" id="tps:THAPSDRAFT_9425"/>
<dbReference type="InterPro" id="IPR019734">
    <property type="entry name" value="TPR_rpt"/>
</dbReference>
<dbReference type="HOGENOM" id="CLU_326131_0_0_1"/>
<dbReference type="eggNOG" id="KOG1840">
    <property type="taxonomic scope" value="Eukaryota"/>
</dbReference>
<name>B8CBA5_THAPS</name>
<dbReference type="PaxDb" id="35128-Thaps9425"/>
<dbReference type="AlphaFoldDB" id="B8CBA5"/>
<evidence type="ECO:0000256" key="3">
    <source>
        <dbReference type="PROSITE-ProRule" id="PRU00339"/>
    </source>
</evidence>
<feature type="region of interest" description="Disordered" evidence="4">
    <location>
        <begin position="529"/>
        <end position="563"/>
    </location>
</feature>
<feature type="repeat" description="TPR" evidence="3">
    <location>
        <begin position="697"/>
        <end position="730"/>
    </location>
</feature>
<dbReference type="RefSeq" id="XP_002293549.1">
    <property type="nucleotide sequence ID" value="XM_002293513.1"/>
</dbReference>
<keyword evidence="6" id="KW-1185">Reference proteome</keyword>
<dbReference type="InterPro" id="IPR011990">
    <property type="entry name" value="TPR-like_helical_dom_sf"/>
</dbReference>
<feature type="compositionally biased region" description="Low complexity" evidence="4">
    <location>
        <begin position="45"/>
        <end position="67"/>
    </location>
</feature>
<keyword evidence="1" id="KW-0677">Repeat</keyword>